<dbReference type="EMBL" id="JNFF01000111">
    <property type="protein sequence ID" value="KEQ28583.1"/>
    <property type="molecule type" value="Genomic_DNA"/>
</dbReference>
<dbReference type="Proteomes" id="UP000028007">
    <property type="component" value="Unassembled WGS sequence"/>
</dbReference>
<dbReference type="InterPro" id="IPR002109">
    <property type="entry name" value="Glutaredoxin"/>
</dbReference>
<dbReference type="Pfam" id="PF00462">
    <property type="entry name" value="Glutaredoxin"/>
    <property type="match status" value="1"/>
</dbReference>
<evidence type="ECO:0000259" key="1">
    <source>
        <dbReference type="Pfam" id="PF00462"/>
    </source>
</evidence>
<dbReference type="CDD" id="cd02976">
    <property type="entry name" value="NrdH"/>
    <property type="match status" value="1"/>
</dbReference>
<reference evidence="2 3" key="1">
    <citation type="journal article" date="1992" name="Int. J. Syst. Bacteriol.">
        <title>Sphingobacterium antarcticus sp. nov. a Psychrotrophic Bacterium from the Soils of Schirmacher Oasis, Antarctica.</title>
        <authorList>
            <person name="Shivaji S."/>
            <person name="Ray M.K."/>
            <person name="Rao N.S."/>
            <person name="Saiserr L."/>
            <person name="Jagannadham M.V."/>
            <person name="Kumar G.S."/>
            <person name="Reddy G."/>
            <person name="Bhargava P.M."/>
        </authorList>
    </citation>
    <scope>NUCLEOTIDE SEQUENCE [LARGE SCALE GENOMIC DNA]</scope>
    <source>
        <strain evidence="2 3">4BY</strain>
    </source>
</reference>
<dbReference type="OrthoDB" id="9795531at2"/>
<evidence type="ECO:0000313" key="2">
    <source>
        <dbReference type="EMBL" id="KEQ28583.1"/>
    </source>
</evidence>
<dbReference type="Gene3D" id="3.40.30.10">
    <property type="entry name" value="Glutaredoxin"/>
    <property type="match status" value="1"/>
</dbReference>
<dbReference type="eggNOG" id="COG0526">
    <property type="taxonomic scope" value="Bacteria"/>
</dbReference>
<protein>
    <submittedName>
        <fullName evidence="2">Glutaredoxin</fullName>
    </submittedName>
</protein>
<evidence type="ECO:0000313" key="3">
    <source>
        <dbReference type="Proteomes" id="UP000028007"/>
    </source>
</evidence>
<gene>
    <name evidence="2" type="ORF">N180_12330</name>
</gene>
<dbReference type="SUPFAM" id="SSF52833">
    <property type="entry name" value="Thioredoxin-like"/>
    <property type="match status" value="1"/>
</dbReference>
<dbReference type="AlphaFoldDB" id="A0A081PD10"/>
<organism evidence="2 3">
    <name type="scientific">Pedobacter antarcticus 4BY</name>
    <dbReference type="NCBI Taxonomy" id="1358423"/>
    <lineage>
        <taxon>Bacteria</taxon>
        <taxon>Pseudomonadati</taxon>
        <taxon>Bacteroidota</taxon>
        <taxon>Sphingobacteriia</taxon>
        <taxon>Sphingobacteriales</taxon>
        <taxon>Sphingobacteriaceae</taxon>
        <taxon>Pedobacter</taxon>
    </lineage>
</organism>
<name>A0A081PD10_9SPHI</name>
<accession>A0A081PD10</accession>
<keyword evidence="3" id="KW-1185">Reference proteome</keyword>
<sequence>MSNKRIIKFEKEDCSPCNMVSAYLDGKGISYETINPFNDPEMAMRFRVRSVPTVILLDQEEELSRVIGFKPEELSALAAV</sequence>
<feature type="domain" description="Glutaredoxin" evidence="1">
    <location>
        <begin position="9"/>
        <end position="54"/>
    </location>
</feature>
<dbReference type="InterPro" id="IPR036249">
    <property type="entry name" value="Thioredoxin-like_sf"/>
</dbReference>
<proteinExistence type="predicted"/>
<dbReference type="RefSeq" id="WP_037443901.1">
    <property type="nucleotide sequence ID" value="NZ_JNFF01000111.1"/>
</dbReference>
<comment type="caution">
    <text evidence="2">The sequence shown here is derived from an EMBL/GenBank/DDBJ whole genome shotgun (WGS) entry which is preliminary data.</text>
</comment>